<organism evidence="4 5">
    <name type="scientific">Brumicola blandensis</name>
    <dbReference type="NCBI Taxonomy" id="3075611"/>
    <lineage>
        <taxon>Bacteria</taxon>
        <taxon>Pseudomonadati</taxon>
        <taxon>Pseudomonadota</taxon>
        <taxon>Gammaproteobacteria</taxon>
        <taxon>Alteromonadales</taxon>
        <taxon>Alteromonadaceae</taxon>
        <taxon>Brumicola</taxon>
    </lineage>
</organism>
<accession>A0AAW8QZH1</accession>
<evidence type="ECO:0000259" key="3">
    <source>
        <dbReference type="PROSITE" id="PS51384"/>
    </source>
</evidence>
<dbReference type="PROSITE" id="PS51384">
    <property type="entry name" value="FAD_FR"/>
    <property type="match status" value="1"/>
</dbReference>
<evidence type="ECO:0000256" key="1">
    <source>
        <dbReference type="ARBA" id="ARBA00022630"/>
    </source>
</evidence>
<proteinExistence type="predicted"/>
<dbReference type="AlphaFoldDB" id="A0AAW8QZH1"/>
<dbReference type="CDD" id="cd06189">
    <property type="entry name" value="flavin_oxioreductase"/>
    <property type="match status" value="1"/>
</dbReference>
<keyword evidence="5" id="KW-1185">Reference proteome</keyword>
<dbReference type="InterPro" id="IPR001433">
    <property type="entry name" value="OxRdtase_FAD/NAD-bd"/>
</dbReference>
<keyword evidence="4" id="KW-0560">Oxidoreductase</keyword>
<comment type="caution">
    <text evidence="4">The sequence shown here is derived from an EMBL/GenBank/DDBJ whole genome shotgun (WGS) entry which is preliminary data.</text>
</comment>
<evidence type="ECO:0000313" key="5">
    <source>
        <dbReference type="Proteomes" id="UP001249020"/>
    </source>
</evidence>
<dbReference type="RefSeq" id="WP_311361313.1">
    <property type="nucleotide sequence ID" value="NZ_JAVRIE010000002.1"/>
</dbReference>
<dbReference type="Pfam" id="PF00175">
    <property type="entry name" value="NAD_binding_1"/>
    <property type="match status" value="1"/>
</dbReference>
<gene>
    <name evidence="4" type="primary">fre</name>
    <name evidence="4" type="ORF">RM544_08400</name>
</gene>
<keyword evidence="2" id="KW-0274">FAD</keyword>
<feature type="domain" description="FAD-binding FR-type" evidence="3">
    <location>
        <begin position="1"/>
        <end position="99"/>
    </location>
</feature>
<dbReference type="SUPFAM" id="SSF52343">
    <property type="entry name" value="Ferredoxin reductase-like, C-terminal NADP-linked domain"/>
    <property type="match status" value="1"/>
</dbReference>
<dbReference type="InterPro" id="IPR039261">
    <property type="entry name" value="FNR_nucleotide-bd"/>
</dbReference>
<dbReference type="PANTHER" id="PTHR43644:SF1">
    <property type="entry name" value="NAD(P)H-FLAVIN REDUCTASE"/>
    <property type="match status" value="1"/>
</dbReference>
<dbReference type="PANTHER" id="PTHR43644">
    <property type="entry name" value="NA(+)-TRANSLOCATING NADH-QUINONE REDUCTASE SUBUNIT"/>
    <property type="match status" value="1"/>
</dbReference>
<sequence>MNVVNCTVESIEALTSIVYKVILKPENPIEFKAGQYCQVVMGEKDKRPFSIANAPQDSSIIELHIGAEPSNAYAYEVLEKCRNLGELNVEVAHGDAYLRESTLPAIVVAGGTGYSYAKSIVLDCLATQPDRELVLYWGAKNPDDLYESKELSALAVTHQNFSFKPVVENPDESWQEHVGWVHKAVLNDVHNFADYQVYTAGRFEMSATIRDEFSAAGLLTNNLFGDAFAFI</sequence>
<evidence type="ECO:0000313" key="4">
    <source>
        <dbReference type="EMBL" id="MDT0582558.1"/>
    </source>
</evidence>
<dbReference type="EC" id="1.5.1.41" evidence="4"/>
<dbReference type="NCBIfam" id="NF005963">
    <property type="entry name" value="PRK08051.1"/>
    <property type="match status" value="1"/>
</dbReference>
<name>A0AAW8QZH1_9ALTE</name>
<dbReference type="SUPFAM" id="SSF63380">
    <property type="entry name" value="Riboflavin synthase domain-like"/>
    <property type="match status" value="1"/>
</dbReference>
<dbReference type="GO" id="GO:0052875">
    <property type="term" value="F:riboflavin reductase [NAD(P)H] activity"/>
    <property type="evidence" value="ECO:0007669"/>
    <property type="project" value="UniProtKB-EC"/>
</dbReference>
<dbReference type="PRINTS" id="PR00410">
    <property type="entry name" value="PHEHYDRXLASE"/>
</dbReference>
<dbReference type="InterPro" id="IPR017927">
    <property type="entry name" value="FAD-bd_FR_type"/>
</dbReference>
<dbReference type="Proteomes" id="UP001249020">
    <property type="component" value="Unassembled WGS sequence"/>
</dbReference>
<dbReference type="Gene3D" id="2.40.30.10">
    <property type="entry name" value="Translation factors"/>
    <property type="match status" value="1"/>
</dbReference>
<dbReference type="EMBL" id="JAVRIE010000002">
    <property type="protein sequence ID" value="MDT0582558.1"/>
    <property type="molecule type" value="Genomic_DNA"/>
</dbReference>
<evidence type="ECO:0000256" key="2">
    <source>
        <dbReference type="ARBA" id="ARBA00022827"/>
    </source>
</evidence>
<protein>
    <submittedName>
        <fullName evidence="4">NAD(P)H-flavin reductase</fullName>
        <ecNumber evidence="4">1.5.1.41</ecNumber>
    </submittedName>
</protein>
<dbReference type="Gene3D" id="3.40.50.80">
    <property type="entry name" value="Nucleotide-binding domain of ferredoxin-NADP reductase (FNR) module"/>
    <property type="match status" value="1"/>
</dbReference>
<dbReference type="InterPro" id="IPR017938">
    <property type="entry name" value="Riboflavin_synthase-like_b-brl"/>
</dbReference>
<keyword evidence="1" id="KW-0285">Flavoprotein</keyword>
<reference evidence="4 5" key="1">
    <citation type="submission" date="2023-09" db="EMBL/GenBank/DDBJ databases">
        <authorList>
            <person name="Rey-Velasco X."/>
        </authorList>
    </citation>
    <scope>NUCLEOTIDE SEQUENCE [LARGE SCALE GENOMIC DNA]</scope>
    <source>
        <strain evidence="4 5">W409</strain>
    </source>
</reference>